<keyword evidence="3" id="KW-1185">Reference proteome</keyword>
<dbReference type="OrthoDB" id="3250682at2759"/>
<keyword evidence="1" id="KW-0472">Membrane</keyword>
<dbReference type="EMBL" id="JACAZE010000006">
    <property type="protein sequence ID" value="KAF7314024.1"/>
    <property type="molecule type" value="Genomic_DNA"/>
</dbReference>
<evidence type="ECO:0000313" key="2">
    <source>
        <dbReference type="EMBL" id="KAF7314024.1"/>
    </source>
</evidence>
<feature type="transmembrane region" description="Helical" evidence="1">
    <location>
        <begin position="46"/>
        <end position="68"/>
    </location>
</feature>
<feature type="transmembrane region" description="Helical" evidence="1">
    <location>
        <begin position="6"/>
        <end position="34"/>
    </location>
</feature>
<comment type="caution">
    <text evidence="2">The sequence shown here is derived from an EMBL/GenBank/DDBJ whole genome shotgun (WGS) entry which is preliminary data.</text>
</comment>
<gene>
    <name evidence="2" type="ORF">HMN09_00560900</name>
</gene>
<organism evidence="2 3">
    <name type="scientific">Mycena chlorophos</name>
    <name type="common">Agaric fungus</name>
    <name type="synonym">Agaricus chlorophos</name>
    <dbReference type="NCBI Taxonomy" id="658473"/>
    <lineage>
        <taxon>Eukaryota</taxon>
        <taxon>Fungi</taxon>
        <taxon>Dikarya</taxon>
        <taxon>Basidiomycota</taxon>
        <taxon>Agaricomycotina</taxon>
        <taxon>Agaricomycetes</taxon>
        <taxon>Agaricomycetidae</taxon>
        <taxon>Agaricales</taxon>
        <taxon>Marasmiineae</taxon>
        <taxon>Mycenaceae</taxon>
        <taxon>Mycena</taxon>
    </lineage>
</organism>
<reference evidence="2" key="1">
    <citation type="submission" date="2020-05" db="EMBL/GenBank/DDBJ databases">
        <title>Mycena genomes resolve the evolution of fungal bioluminescence.</title>
        <authorList>
            <person name="Tsai I.J."/>
        </authorList>
    </citation>
    <scope>NUCLEOTIDE SEQUENCE</scope>
    <source>
        <strain evidence="2">110903Hualien_Pintung</strain>
    </source>
</reference>
<keyword evidence="1" id="KW-0812">Transmembrane</keyword>
<name>A0A8H6WCV8_MYCCL</name>
<sequence length="294" mass="32016">MARPSALTVSIVGVVAESVLFGVFLVLFGAAIYFRATRYKHQRWSTPLAFIFFVLLSSCTAHWIVSTVSFARALRVAERTHTPFTTSFSKLGTILIGVSVLVGNTVIINRLRVVWDSRLSVMILPVLAWIGTFVAAVVGAEILYRTGEYNEVSLLLDWVVNSVSIVYCSGLIAARLWLSPQVDGRRHRRVAAILVESAAIMTGWTVLYIVAMRIGLEFQQVIGNLTPQVIGIADILIYIRIALGWSQVETSNGGSSGAANGTLVMTSPESIIEAIEVDLTDAGNVEMESVPEDK</sequence>
<feature type="transmembrane region" description="Helical" evidence="1">
    <location>
        <begin position="190"/>
        <end position="211"/>
    </location>
</feature>
<evidence type="ECO:0000313" key="3">
    <source>
        <dbReference type="Proteomes" id="UP000613580"/>
    </source>
</evidence>
<proteinExistence type="predicted"/>
<accession>A0A8H6WCV8</accession>
<dbReference type="Proteomes" id="UP000613580">
    <property type="component" value="Unassembled WGS sequence"/>
</dbReference>
<evidence type="ECO:0000256" key="1">
    <source>
        <dbReference type="SAM" id="Phobius"/>
    </source>
</evidence>
<dbReference type="AlphaFoldDB" id="A0A8H6WCV8"/>
<keyword evidence="1" id="KW-1133">Transmembrane helix</keyword>
<protein>
    <submittedName>
        <fullName evidence="2">Uncharacterized protein</fullName>
    </submittedName>
</protein>
<feature type="transmembrane region" description="Helical" evidence="1">
    <location>
        <begin position="158"/>
        <end position="178"/>
    </location>
</feature>
<feature type="transmembrane region" description="Helical" evidence="1">
    <location>
        <begin position="119"/>
        <end position="138"/>
    </location>
</feature>
<feature type="transmembrane region" description="Helical" evidence="1">
    <location>
        <begin position="88"/>
        <end position="107"/>
    </location>
</feature>